<dbReference type="AlphaFoldDB" id="A0A1I3AYB7"/>
<dbReference type="NCBIfam" id="NF001752">
    <property type="entry name" value="PRK00481.1-1"/>
    <property type="match status" value="1"/>
</dbReference>
<keyword evidence="3" id="KW-0520">NAD</keyword>
<evidence type="ECO:0000256" key="4">
    <source>
        <dbReference type="PROSITE-ProRule" id="PRU00236"/>
    </source>
</evidence>
<protein>
    <recommendedName>
        <fullName evidence="1">protein acetyllysine N-acetyltransferase</fullName>
        <ecNumber evidence="1">2.3.1.286</ecNumber>
    </recommendedName>
</protein>
<dbReference type="SUPFAM" id="SSF52467">
    <property type="entry name" value="DHS-like NAD/FAD-binding domain"/>
    <property type="match status" value="1"/>
</dbReference>
<dbReference type="Gene3D" id="3.40.50.1220">
    <property type="entry name" value="TPP-binding domain"/>
    <property type="match status" value="1"/>
</dbReference>
<proteinExistence type="predicted"/>
<name>A0A1I3AYB7_9LACT</name>
<keyword evidence="2" id="KW-0808">Transferase</keyword>
<accession>A0A1I3AYB7</accession>
<reference evidence="6 7" key="1">
    <citation type="submission" date="2016-10" db="EMBL/GenBank/DDBJ databases">
        <authorList>
            <person name="de Groot N.N."/>
        </authorList>
    </citation>
    <scope>NUCLEOTIDE SEQUENCE [LARGE SCALE GENOMIC DNA]</scope>
    <source>
        <strain evidence="6 7">DSM 27630</strain>
    </source>
</reference>
<dbReference type="InterPro" id="IPR026591">
    <property type="entry name" value="Sirtuin_cat_small_dom_sf"/>
</dbReference>
<dbReference type="PANTHER" id="PTHR11085:SF4">
    <property type="entry name" value="NAD-DEPENDENT PROTEIN DEACYLASE"/>
    <property type="match status" value="1"/>
</dbReference>
<dbReference type="GO" id="GO:0017136">
    <property type="term" value="F:histone deacetylase activity, NAD-dependent"/>
    <property type="evidence" value="ECO:0007669"/>
    <property type="project" value="TreeGrafter"/>
</dbReference>
<gene>
    <name evidence="6" type="ORF">SAMN04489868_102102</name>
</gene>
<dbReference type="PROSITE" id="PS50305">
    <property type="entry name" value="SIRTUIN"/>
    <property type="match status" value="1"/>
</dbReference>
<dbReference type="InterPro" id="IPR026590">
    <property type="entry name" value="Ssirtuin_cat_dom"/>
</dbReference>
<sequence length="242" mass="26853">MKTKKIEKIQQYLKSAQKIAVITGAGISTGSGIPDFRSSGGVYDQLSGINYSGAEALSDTFLASQPDLFYHNFMKHIYYPNAKPNDGHRFLKKLEDEGHKVTIITQNIDGLHQKAGSSAVYELHGSALRFRLPSGQKVSYQEIEVQDEKPYYNEQLVRPDIVLYGEMLDEALLFKSIKAVAEAGLLLVIGTSLEVYPAAGLPNYFDGDLSVLITKAPTPLDREFSIVLHEDINEVIKELESK</sequence>
<feature type="domain" description="Deacetylase sirtuin-type" evidence="5">
    <location>
        <begin position="1"/>
        <end position="242"/>
    </location>
</feature>
<evidence type="ECO:0000313" key="6">
    <source>
        <dbReference type="EMBL" id="SFH54806.1"/>
    </source>
</evidence>
<comment type="caution">
    <text evidence="4">Lacks conserved residue(s) required for the propagation of feature annotation.</text>
</comment>
<dbReference type="Pfam" id="PF02146">
    <property type="entry name" value="SIR2"/>
    <property type="match status" value="1"/>
</dbReference>
<evidence type="ECO:0000259" key="5">
    <source>
        <dbReference type="PROSITE" id="PS50305"/>
    </source>
</evidence>
<dbReference type="Gene3D" id="3.30.1600.10">
    <property type="entry name" value="SIR2/SIRT2 'Small Domain"/>
    <property type="match status" value="1"/>
</dbReference>
<dbReference type="InterPro" id="IPR050134">
    <property type="entry name" value="NAD-dep_sirtuin_deacylases"/>
</dbReference>
<organism evidence="6 7">
    <name type="scientific">Pisciglobus halotolerans</name>
    <dbReference type="NCBI Taxonomy" id="745365"/>
    <lineage>
        <taxon>Bacteria</taxon>
        <taxon>Bacillati</taxon>
        <taxon>Bacillota</taxon>
        <taxon>Bacilli</taxon>
        <taxon>Lactobacillales</taxon>
        <taxon>Carnobacteriaceae</taxon>
    </lineage>
</organism>
<dbReference type="RefSeq" id="WP_092090925.1">
    <property type="nucleotide sequence ID" value="NZ_FOQE01000002.1"/>
</dbReference>
<evidence type="ECO:0000313" key="7">
    <source>
        <dbReference type="Proteomes" id="UP000198668"/>
    </source>
</evidence>
<dbReference type="InterPro" id="IPR029035">
    <property type="entry name" value="DHS-like_NAD/FAD-binding_dom"/>
</dbReference>
<evidence type="ECO:0000256" key="3">
    <source>
        <dbReference type="ARBA" id="ARBA00023027"/>
    </source>
</evidence>
<dbReference type="PANTHER" id="PTHR11085">
    <property type="entry name" value="NAD-DEPENDENT PROTEIN DEACYLASE SIRTUIN-5, MITOCHONDRIAL-RELATED"/>
    <property type="match status" value="1"/>
</dbReference>
<dbReference type="CDD" id="cd01407">
    <property type="entry name" value="SIR2-fam"/>
    <property type="match status" value="1"/>
</dbReference>
<dbReference type="OrthoDB" id="9800582at2"/>
<dbReference type="EMBL" id="FOQE01000002">
    <property type="protein sequence ID" value="SFH54806.1"/>
    <property type="molecule type" value="Genomic_DNA"/>
</dbReference>
<dbReference type="InterPro" id="IPR003000">
    <property type="entry name" value="Sirtuin"/>
</dbReference>
<evidence type="ECO:0000256" key="2">
    <source>
        <dbReference type="ARBA" id="ARBA00022679"/>
    </source>
</evidence>
<evidence type="ECO:0000256" key="1">
    <source>
        <dbReference type="ARBA" id="ARBA00012928"/>
    </source>
</evidence>
<dbReference type="GO" id="GO:0070403">
    <property type="term" value="F:NAD+ binding"/>
    <property type="evidence" value="ECO:0007669"/>
    <property type="project" value="InterPro"/>
</dbReference>
<dbReference type="EC" id="2.3.1.286" evidence="1"/>
<keyword evidence="7" id="KW-1185">Reference proteome</keyword>
<dbReference type="Proteomes" id="UP000198668">
    <property type="component" value="Unassembled WGS sequence"/>
</dbReference>